<dbReference type="GO" id="GO:0000785">
    <property type="term" value="C:chromatin"/>
    <property type="evidence" value="ECO:0007669"/>
    <property type="project" value="InterPro"/>
</dbReference>
<evidence type="ECO:0000256" key="3">
    <source>
        <dbReference type="ARBA" id="ARBA00023125"/>
    </source>
</evidence>
<dbReference type="PANTHER" id="PTHR23087">
    <property type="entry name" value="NONHISTONE CHROMOSOMAL PROTEIN HMG"/>
    <property type="match status" value="1"/>
</dbReference>
<dbReference type="InterPro" id="IPR000079">
    <property type="entry name" value="HMGN_fam"/>
</dbReference>
<dbReference type="PRINTS" id="PR00925">
    <property type="entry name" value="NONHISHMG17"/>
</dbReference>
<evidence type="ECO:0000256" key="1">
    <source>
        <dbReference type="ARBA" id="ARBA00004123"/>
    </source>
</evidence>
<dbReference type="Pfam" id="PF01101">
    <property type="entry name" value="HMG14_17"/>
    <property type="match status" value="1"/>
</dbReference>
<dbReference type="GO" id="GO:0031492">
    <property type="term" value="F:nucleosomal DNA binding"/>
    <property type="evidence" value="ECO:0007669"/>
    <property type="project" value="InterPro"/>
</dbReference>
<keyword evidence="4" id="KW-0539">Nucleus</keyword>
<accession>A0A8D2BA40</accession>
<reference evidence="6" key="1">
    <citation type="submission" date="2025-08" db="UniProtKB">
        <authorList>
            <consortium name="Ensembl"/>
        </authorList>
    </citation>
    <scope>IDENTIFICATION</scope>
</reference>
<evidence type="ECO:0000313" key="6">
    <source>
        <dbReference type="Ensembl" id="ENSSVLP00005013419.1"/>
    </source>
</evidence>
<keyword evidence="3" id="KW-0238">DNA-binding</keyword>
<protein>
    <recommendedName>
        <fullName evidence="8">High mobility group nucleosome-binding domain-containing protein 3</fullName>
    </recommendedName>
</protein>
<feature type="compositionally biased region" description="Basic and acidic residues" evidence="5">
    <location>
        <begin position="92"/>
        <end position="133"/>
    </location>
</feature>
<reference evidence="6" key="2">
    <citation type="submission" date="2025-09" db="UniProtKB">
        <authorList>
            <consortium name="Ensembl"/>
        </authorList>
    </citation>
    <scope>IDENTIFICATION</scope>
</reference>
<comment type="similarity">
    <text evidence="2">Belongs to the HMGN family.</text>
</comment>
<organism evidence="6 7">
    <name type="scientific">Sciurus vulgaris</name>
    <name type="common">Eurasian red squirrel</name>
    <dbReference type="NCBI Taxonomy" id="55149"/>
    <lineage>
        <taxon>Eukaryota</taxon>
        <taxon>Metazoa</taxon>
        <taxon>Chordata</taxon>
        <taxon>Craniata</taxon>
        <taxon>Vertebrata</taxon>
        <taxon>Euteleostomi</taxon>
        <taxon>Mammalia</taxon>
        <taxon>Eutheria</taxon>
        <taxon>Euarchontoglires</taxon>
        <taxon>Glires</taxon>
        <taxon>Rodentia</taxon>
        <taxon>Sciuromorpha</taxon>
        <taxon>Sciuridae</taxon>
        <taxon>Sciurinae</taxon>
        <taxon>Sciurini</taxon>
        <taxon>Sciurus</taxon>
    </lineage>
</organism>
<evidence type="ECO:0000313" key="7">
    <source>
        <dbReference type="Proteomes" id="UP000694564"/>
    </source>
</evidence>
<evidence type="ECO:0000256" key="4">
    <source>
        <dbReference type="ARBA" id="ARBA00023242"/>
    </source>
</evidence>
<dbReference type="PANTHER" id="PTHR23087:SF12">
    <property type="entry name" value="NON-HISTONE CHROMOSOMAL PROTEIN HMG-14"/>
    <property type="match status" value="1"/>
</dbReference>
<dbReference type="OrthoDB" id="9634157at2759"/>
<comment type="subcellular location">
    <subcellularLocation>
        <location evidence="1">Nucleus</location>
    </subcellularLocation>
</comment>
<evidence type="ECO:0000256" key="2">
    <source>
        <dbReference type="ARBA" id="ARBA00007696"/>
    </source>
</evidence>
<sequence>MLKTALKLSGLQQLRRQEQQQWTGGTASEVSSQLWPGAPTCNLYSAGIPIRKVSSAEGKVKEESKRRSPRLSAKPAPTKTNAKPRKMAGKGKSWDKNIEIQGKRGEKGKQIEVAKLETKDLTAENVERKREESPASDEAE</sequence>
<feature type="region of interest" description="Disordered" evidence="5">
    <location>
        <begin position="52"/>
        <end position="140"/>
    </location>
</feature>
<dbReference type="SMART" id="SM00527">
    <property type="entry name" value="HMG17"/>
    <property type="match status" value="1"/>
</dbReference>
<dbReference type="Ensembl" id="ENSSVLT00005014850.1">
    <property type="protein sequence ID" value="ENSSVLP00005013419.1"/>
    <property type="gene ID" value="ENSSVLG00005010666.1"/>
</dbReference>
<dbReference type="Proteomes" id="UP000694564">
    <property type="component" value="Unassembled WGS sequence"/>
</dbReference>
<name>A0A8D2BA40_SCIVU</name>
<keyword evidence="7" id="KW-1185">Reference proteome</keyword>
<evidence type="ECO:0000256" key="5">
    <source>
        <dbReference type="SAM" id="MobiDB-lite"/>
    </source>
</evidence>
<dbReference type="AlphaFoldDB" id="A0A8D2BA40"/>
<dbReference type="GeneTree" id="ENSGT01140000283892"/>
<evidence type="ECO:0008006" key="8">
    <source>
        <dbReference type="Google" id="ProtNLM"/>
    </source>
</evidence>
<feature type="region of interest" description="Disordered" evidence="5">
    <location>
        <begin position="1"/>
        <end position="37"/>
    </location>
</feature>
<dbReference type="GO" id="GO:0005634">
    <property type="term" value="C:nucleus"/>
    <property type="evidence" value="ECO:0007669"/>
    <property type="project" value="UniProtKB-SubCell"/>
</dbReference>
<proteinExistence type="inferred from homology"/>
<dbReference type="GO" id="GO:0006325">
    <property type="term" value="P:chromatin organization"/>
    <property type="evidence" value="ECO:0007669"/>
    <property type="project" value="TreeGrafter"/>
</dbReference>
<feature type="compositionally biased region" description="Polar residues" evidence="5">
    <location>
        <begin position="22"/>
        <end position="34"/>
    </location>
</feature>